<evidence type="ECO:0000313" key="3">
    <source>
        <dbReference type="Proteomes" id="UP000290106"/>
    </source>
</evidence>
<dbReference type="Pfam" id="PF13240">
    <property type="entry name" value="Zn_Ribbon_1"/>
    <property type="match status" value="1"/>
</dbReference>
<evidence type="ECO:0000259" key="1">
    <source>
        <dbReference type="Pfam" id="PF13240"/>
    </source>
</evidence>
<gene>
    <name evidence="2" type="ORF">ETP43_14065</name>
</gene>
<reference evidence="2 3" key="1">
    <citation type="submission" date="2019-01" db="EMBL/GenBank/DDBJ databases">
        <title>Blautia sp. nov. KGMB01111 isolated human feces.</title>
        <authorList>
            <person name="Park J.-E."/>
            <person name="Kim J.-S."/>
            <person name="Park S.-H."/>
        </authorList>
    </citation>
    <scope>NUCLEOTIDE SEQUENCE [LARGE SCALE GENOMIC DNA]</scope>
    <source>
        <strain evidence="2 3">KGMB01111</strain>
    </source>
</reference>
<proteinExistence type="predicted"/>
<name>A0A4Q1RK71_9FIRM</name>
<accession>A0A4Q1RK71</accession>
<organism evidence="2 3">
    <name type="scientific">Blautia faecicola</name>
    <dbReference type="NCBI Taxonomy" id="2509240"/>
    <lineage>
        <taxon>Bacteria</taxon>
        <taxon>Bacillati</taxon>
        <taxon>Bacillota</taxon>
        <taxon>Clostridia</taxon>
        <taxon>Lachnospirales</taxon>
        <taxon>Lachnospiraceae</taxon>
        <taxon>Blautia</taxon>
    </lineage>
</organism>
<feature type="domain" description="Zinc-ribbon" evidence="1">
    <location>
        <begin position="2"/>
        <end position="24"/>
    </location>
</feature>
<dbReference type="InterPro" id="IPR026870">
    <property type="entry name" value="Zinc_ribbon_dom"/>
</dbReference>
<evidence type="ECO:0000313" key="2">
    <source>
        <dbReference type="EMBL" id="RXS76211.1"/>
    </source>
</evidence>
<sequence>MKCTNCGLELPPGSKFCERCGSRLQEDAEYVGRN</sequence>
<dbReference type="Proteomes" id="UP000290106">
    <property type="component" value="Unassembled WGS sequence"/>
</dbReference>
<keyword evidence="3" id="KW-1185">Reference proteome</keyword>
<dbReference type="EMBL" id="SDKC01000001">
    <property type="protein sequence ID" value="RXS76211.1"/>
    <property type="molecule type" value="Genomic_DNA"/>
</dbReference>
<dbReference type="RefSeq" id="WP_129258778.1">
    <property type="nucleotide sequence ID" value="NZ_SDKC01000001.1"/>
</dbReference>
<comment type="caution">
    <text evidence="2">The sequence shown here is derived from an EMBL/GenBank/DDBJ whole genome shotgun (WGS) entry which is preliminary data.</text>
</comment>
<protein>
    <submittedName>
        <fullName evidence="2">Zinc-ribbon domain-containing protein</fullName>
    </submittedName>
</protein>
<dbReference type="Gene3D" id="4.10.1060.50">
    <property type="match status" value="1"/>
</dbReference>
<dbReference type="OrthoDB" id="9802197at2"/>
<dbReference type="InterPro" id="IPR038587">
    <property type="entry name" value="Ribosomal_eL40_sf"/>
</dbReference>
<dbReference type="AlphaFoldDB" id="A0A4Q1RK71"/>